<reference evidence="2" key="1">
    <citation type="journal article" date="2019" name="Int. J. Syst. Evol. Microbiol.">
        <title>The Global Catalogue of Microorganisms (GCM) 10K type strain sequencing project: providing services to taxonomists for standard genome sequencing and annotation.</title>
        <authorList>
            <consortium name="The Broad Institute Genomics Platform"/>
            <consortium name="The Broad Institute Genome Sequencing Center for Infectious Disease"/>
            <person name="Wu L."/>
            <person name="Ma J."/>
        </authorList>
    </citation>
    <scope>NUCLEOTIDE SEQUENCE [LARGE SCALE GENOMIC DNA]</scope>
    <source>
        <strain evidence="2">JCM 18204</strain>
    </source>
</reference>
<evidence type="ECO:0008006" key="3">
    <source>
        <dbReference type="Google" id="ProtNLM"/>
    </source>
</evidence>
<proteinExistence type="predicted"/>
<name>A0ABP9BIB9_9GAMM</name>
<accession>A0ABP9BIB9</accession>
<dbReference type="InterPro" id="IPR036286">
    <property type="entry name" value="LexA/Signal_pep-like_sf"/>
</dbReference>
<dbReference type="SUPFAM" id="SSF51306">
    <property type="entry name" value="LexA/Signal peptidase"/>
    <property type="match status" value="1"/>
</dbReference>
<evidence type="ECO:0000313" key="2">
    <source>
        <dbReference type="Proteomes" id="UP001499959"/>
    </source>
</evidence>
<comment type="caution">
    <text evidence="1">The sequence shown here is derived from an EMBL/GenBank/DDBJ whole genome shotgun (WGS) entry which is preliminary data.</text>
</comment>
<protein>
    <recommendedName>
        <fullName evidence="3">Peptidase S24/S26A/S26B/S26C domain-containing protein</fullName>
    </recommendedName>
</protein>
<sequence length="101" mass="11118">MGWATGHIERLRRGETVSFRPRGGSMTGRIESGQLCTVAPIVDCTTLGVDDIVLCRVKSAEYLHLIKAIDGQRFQIGNNRGYVNGWIGPNSIFGRCVKIEP</sequence>
<evidence type="ECO:0000313" key="1">
    <source>
        <dbReference type="EMBL" id="GAA4794477.1"/>
    </source>
</evidence>
<dbReference type="Proteomes" id="UP001499959">
    <property type="component" value="Unassembled WGS sequence"/>
</dbReference>
<keyword evidence="2" id="KW-1185">Reference proteome</keyword>
<gene>
    <name evidence="1" type="ORF">GCM10023307_20120</name>
</gene>
<dbReference type="EMBL" id="BAABJE010000010">
    <property type="protein sequence ID" value="GAA4794477.1"/>
    <property type="molecule type" value="Genomic_DNA"/>
</dbReference>
<organism evidence="1 2">
    <name type="scientific">Lysobacter hankyongensis</name>
    <dbReference type="NCBI Taxonomy" id="1176535"/>
    <lineage>
        <taxon>Bacteria</taxon>
        <taxon>Pseudomonadati</taxon>
        <taxon>Pseudomonadota</taxon>
        <taxon>Gammaproteobacteria</taxon>
        <taxon>Lysobacterales</taxon>
        <taxon>Lysobacteraceae</taxon>
        <taxon>Lysobacter</taxon>
    </lineage>
</organism>